<accession>D3AEV3</accession>
<dbReference type="EMBL" id="ACIO01000160">
    <property type="protein sequence ID" value="EFC99611.1"/>
    <property type="molecule type" value="Genomic_DNA"/>
</dbReference>
<dbReference type="Pfam" id="PF25185">
    <property type="entry name" value="Tad3"/>
    <property type="match status" value="1"/>
</dbReference>
<proteinExistence type="predicted"/>
<dbReference type="GeneID" id="93146966"/>
<reference evidence="1 2" key="1">
    <citation type="submission" date="2010-01" db="EMBL/GenBank/DDBJ databases">
        <authorList>
            <person name="Weinstock G."/>
            <person name="Sodergren E."/>
            <person name="Clifton S."/>
            <person name="Fulton L."/>
            <person name="Fulton B."/>
            <person name="Courtney L."/>
            <person name="Fronick C."/>
            <person name="Harrison M."/>
            <person name="Strong C."/>
            <person name="Farmer C."/>
            <person name="Delahaunty K."/>
            <person name="Markovic C."/>
            <person name="Hall O."/>
            <person name="Minx P."/>
            <person name="Tomlinson C."/>
            <person name="Mitreva M."/>
            <person name="Nelson J."/>
            <person name="Hou S."/>
            <person name="Wollam A."/>
            <person name="Pepin K.H."/>
            <person name="Johnson M."/>
            <person name="Bhonagiri V."/>
            <person name="Nash W.E."/>
            <person name="Warren W."/>
            <person name="Chinwalla A."/>
            <person name="Mardis E.R."/>
            <person name="Wilson R.K."/>
        </authorList>
    </citation>
    <scope>NUCLEOTIDE SEQUENCE [LARGE SCALE GENOMIC DNA]</scope>
    <source>
        <strain evidence="1 2">DSM 13479</strain>
    </source>
</reference>
<dbReference type="InterPro" id="IPR057383">
    <property type="entry name" value="Tad3"/>
</dbReference>
<gene>
    <name evidence="1" type="ORF">CLOSTHATH_02137</name>
</gene>
<organism evidence="1 2">
    <name type="scientific">Hungatella hathewayi DSM 13479</name>
    <dbReference type="NCBI Taxonomy" id="566550"/>
    <lineage>
        <taxon>Bacteria</taxon>
        <taxon>Bacillati</taxon>
        <taxon>Bacillota</taxon>
        <taxon>Clostridia</taxon>
        <taxon>Lachnospirales</taxon>
        <taxon>Lachnospiraceae</taxon>
        <taxon>Hungatella</taxon>
    </lineage>
</organism>
<name>D3AEV3_9FIRM</name>
<dbReference type="InterPro" id="IPR023214">
    <property type="entry name" value="HAD_sf"/>
</dbReference>
<comment type="caution">
    <text evidence="1">The sequence shown here is derived from an EMBL/GenBank/DDBJ whole genome shotgun (WGS) entry which is preliminary data.</text>
</comment>
<dbReference type="SUPFAM" id="SSF56784">
    <property type="entry name" value="HAD-like"/>
    <property type="match status" value="1"/>
</dbReference>
<sequence length="339" mass="38870">MKQNIIAVDFDGTLCENKWPEIGMPNEELIEYLKKRQANGEKLILWTSRNEEQTKKAVEWCKKYGLIFDAVNDNLPEIVEAFGGNCRKIFANEYIDDRNRSIGSCRERSNLERWAENEVAIACRREKPDRKDGEWDYGCACYESALKAFGSLCEDGHSGFSIGLTKAILNRLINNKPLLPIEDTDEVWSDISDMSGLKGEERNYQCKRMSSLFKYVYADGTVKYRDVDRYHGVNINCPDDPYHSGLIDTVMDELYPITMPYMPADRAFKIYTEDFLVDPAKGDYDTVGILYVITPSMDKVAINRYFKEAPNGFAEIDEAEYKERKEAAKARMEATDGSK</sequence>
<dbReference type="HOGENOM" id="CLU_806064_0_0_9"/>
<protein>
    <submittedName>
        <fullName evidence="1">Uncharacterized protein</fullName>
    </submittedName>
</protein>
<evidence type="ECO:0000313" key="1">
    <source>
        <dbReference type="EMBL" id="EFC99611.1"/>
    </source>
</evidence>
<dbReference type="AlphaFoldDB" id="D3AEV3"/>
<dbReference type="InterPro" id="IPR036412">
    <property type="entry name" value="HAD-like_sf"/>
</dbReference>
<dbReference type="RefSeq" id="WP_006772659.1">
    <property type="nucleotide sequence ID" value="NZ_GG667635.1"/>
</dbReference>
<dbReference type="Proteomes" id="UP000004968">
    <property type="component" value="Unassembled WGS sequence"/>
</dbReference>
<dbReference type="Gene3D" id="3.40.50.1000">
    <property type="entry name" value="HAD superfamily/HAD-like"/>
    <property type="match status" value="1"/>
</dbReference>
<evidence type="ECO:0000313" key="2">
    <source>
        <dbReference type="Proteomes" id="UP000004968"/>
    </source>
</evidence>